<dbReference type="PANTHER" id="PTHR30373">
    <property type="entry name" value="UPF0603 PROTEIN YGCG"/>
    <property type="match status" value="1"/>
</dbReference>
<organism evidence="4 5">
    <name type="scientific">Variovorax terrae</name>
    <dbReference type="NCBI Taxonomy" id="2923278"/>
    <lineage>
        <taxon>Bacteria</taxon>
        <taxon>Pseudomonadati</taxon>
        <taxon>Pseudomonadota</taxon>
        <taxon>Betaproteobacteria</taxon>
        <taxon>Burkholderiales</taxon>
        <taxon>Comamonadaceae</taxon>
        <taxon>Variovorax</taxon>
    </lineage>
</organism>
<dbReference type="PANTHER" id="PTHR30373:SF2">
    <property type="entry name" value="UPF0603 PROTEIN YGCG"/>
    <property type="match status" value="1"/>
</dbReference>
<feature type="signal peptide" evidence="2">
    <location>
        <begin position="1"/>
        <end position="24"/>
    </location>
</feature>
<dbReference type="Gene3D" id="3.10.310.50">
    <property type="match status" value="1"/>
</dbReference>
<keyword evidence="1" id="KW-0472">Membrane</keyword>
<feature type="transmembrane region" description="Helical" evidence="1">
    <location>
        <begin position="194"/>
        <end position="216"/>
    </location>
</feature>
<evidence type="ECO:0000313" key="5">
    <source>
        <dbReference type="Proteomes" id="UP001139447"/>
    </source>
</evidence>
<dbReference type="InterPro" id="IPR007621">
    <property type="entry name" value="TPM_dom"/>
</dbReference>
<feature type="chain" id="PRO_5040985926" evidence="2">
    <location>
        <begin position="25"/>
        <end position="313"/>
    </location>
</feature>
<comment type="caution">
    <text evidence="4">The sequence shown here is derived from an EMBL/GenBank/DDBJ whole genome shotgun (WGS) entry which is preliminary data.</text>
</comment>
<evidence type="ECO:0000256" key="1">
    <source>
        <dbReference type="SAM" id="Phobius"/>
    </source>
</evidence>
<evidence type="ECO:0000256" key="2">
    <source>
        <dbReference type="SAM" id="SignalP"/>
    </source>
</evidence>
<name>A0A9X1VVP1_9BURK</name>
<keyword evidence="1" id="KW-0812">Transmembrane</keyword>
<dbReference type="AlphaFoldDB" id="A0A9X1VVP1"/>
<reference evidence="4" key="1">
    <citation type="submission" date="2022-03" db="EMBL/GenBank/DDBJ databases">
        <authorList>
            <person name="Woo C.Y."/>
        </authorList>
    </citation>
    <scope>NUCLEOTIDE SEQUENCE</scope>
    <source>
        <strain evidence="4">CYS-02</strain>
    </source>
</reference>
<proteinExistence type="predicted"/>
<dbReference type="Proteomes" id="UP001139447">
    <property type="component" value="Unassembled WGS sequence"/>
</dbReference>
<feature type="domain" description="TPM" evidence="3">
    <location>
        <begin position="40"/>
        <end position="163"/>
    </location>
</feature>
<keyword evidence="5" id="KW-1185">Reference proteome</keyword>
<dbReference type="EMBL" id="JALGBI010000002">
    <property type="protein sequence ID" value="MCJ0764621.1"/>
    <property type="molecule type" value="Genomic_DNA"/>
</dbReference>
<dbReference type="RefSeq" id="WP_243307509.1">
    <property type="nucleotide sequence ID" value="NZ_JALGBI010000002.1"/>
</dbReference>
<evidence type="ECO:0000259" key="3">
    <source>
        <dbReference type="Pfam" id="PF04536"/>
    </source>
</evidence>
<keyword evidence="1" id="KW-1133">Transmembrane helix</keyword>
<evidence type="ECO:0000313" key="4">
    <source>
        <dbReference type="EMBL" id="MCJ0764621.1"/>
    </source>
</evidence>
<sequence>MLQVRITRSLAALFFIALASFALAAWAQPLQPIPALTAHVLDTTGTLQASQQQALEARLAAFEQAKGSQLVILMVPTTQPEDIAAYANRVGNAWKIGRQGVGDGLILLVAKNDRKVRIEVAKTLEGAVPDLAAKQVIDEAITPNFRKGDYAAGLDAAVDQLTARISGEALPAPQAPAGTATRHHGSPLDEGFDWMDLAVFLFFAVPIGGAVLRSLLGRKLGALVTGGGVGVLALAITSSLFVAGLAAMVALLFALFSSFTPTLPAGRGRGGFGGGWGGSGGGGGGGWSSGGGGGGFSSGGGGDFGGGGASGDW</sequence>
<feature type="transmembrane region" description="Helical" evidence="1">
    <location>
        <begin position="228"/>
        <end position="256"/>
    </location>
</feature>
<gene>
    <name evidence="4" type="ORF">MMF98_15485</name>
</gene>
<protein>
    <submittedName>
        <fullName evidence="4">TPM domain-containing protein</fullName>
    </submittedName>
</protein>
<dbReference type="Pfam" id="PF04536">
    <property type="entry name" value="TPM_phosphatase"/>
    <property type="match status" value="1"/>
</dbReference>
<accession>A0A9X1VVP1</accession>
<keyword evidence="2" id="KW-0732">Signal</keyword>